<accession>A0A4Y7JCR6</accession>
<dbReference type="InterPro" id="IPR017451">
    <property type="entry name" value="F-box-assoc_interact_dom"/>
</dbReference>
<dbReference type="AlphaFoldDB" id="A0A4Y7JCR6"/>
<dbReference type="Proteomes" id="UP000316621">
    <property type="component" value="Chromosome 4"/>
</dbReference>
<sequence length="440" mass="49734">MDDHGSLKVVPQTNRDLVEQMERTGDGNKLVTTDEDAIAGDSDDGEAAEPVVTNNDIEMKTVSWNDDPQEFKNLCKQIFDSFPQDPHYKPLLIYSGSRIGEYMAHMLSLPEEILLDIFLSCERLAIYTVNSNALASSLTTYDSCDKVVEVEHPVIPPDYDCISILGSCDGLLCISACVSGRYDAEVTCIWNPSTGEYKKLPSSFKHFPNEGRSLYGFGYDTKIDDYKLVKVRDFDGKRGRSKFNVYMLGSNSWKRFQPIPYWFRPKFPGVLVNGKLHWLGVTRADNSSVIVSLDIGNEKFDEMSLPEEPLEAREALKYVGALEGCLCMISNSYDFMRLVDIWVMQEYGVMKSWSKRFRLTQVFIAQTYFTPLWSFRHEWAENYVCSLVPVKSNVFVERKKSTTKPVATWVSSQLVTVGMLNEVVTLKGHGAACATTCLKV</sequence>
<evidence type="ECO:0000313" key="3">
    <source>
        <dbReference type="Proteomes" id="UP000316621"/>
    </source>
</evidence>
<evidence type="ECO:0000313" key="2">
    <source>
        <dbReference type="EMBL" id="RZC58934.1"/>
    </source>
</evidence>
<dbReference type="Gramene" id="RZC58934">
    <property type="protein sequence ID" value="RZC58934"/>
    <property type="gene ID" value="C5167_006230"/>
</dbReference>
<dbReference type="PANTHER" id="PTHR31672">
    <property type="entry name" value="BNACNNG10540D PROTEIN"/>
    <property type="match status" value="1"/>
</dbReference>
<proteinExistence type="predicted"/>
<dbReference type="NCBIfam" id="TIGR01640">
    <property type="entry name" value="F_box_assoc_1"/>
    <property type="match status" value="1"/>
</dbReference>
<feature type="domain" description="F-box associated beta-propeller type 1" evidence="1">
    <location>
        <begin position="125"/>
        <end position="363"/>
    </location>
</feature>
<keyword evidence="3" id="KW-1185">Reference proteome</keyword>
<organism evidence="2 3">
    <name type="scientific">Papaver somniferum</name>
    <name type="common">Opium poppy</name>
    <dbReference type="NCBI Taxonomy" id="3469"/>
    <lineage>
        <taxon>Eukaryota</taxon>
        <taxon>Viridiplantae</taxon>
        <taxon>Streptophyta</taxon>
        <taxon>Embryophyta</taxon>
        <taxon>Tracheophyta</taxon>
        <taxon>Spermatophyta</taxon>
        <taxon>Magnoliopsida</taxon>
        <taxon>Ranunculales</taxon>
        <taxon>Papaveraceae</taxon>
        <taxon>Papaveroideae</taxon>
        <taxon>Papaver</taxon>
    </lineage>
</organism>
<dbReference type="InterPro" id="IPR006527">
    <property type="entry name" value="F-box-assoc_dom_typ1"/>
</dbReference>
<gene>
    <name evidence="2" type="ORF">C5167_006230</name>
</gene>
<evidence type="ECO:0000259" key="1">
    <source>
        <dbReference type="Pfam" id="PF07734"/>
    </source>
</evidence>
<dbReference type="EMBL" id="CM010718">
    <property type="protein sequence ID" value="RZC58934.1"/>
    <property type="molecule type" value="Genomic_DNA"/>
</dbReference>
<protein>
    <recommendedName>
        <fullName evidence="1">F-box associated beta-propeller type 1 domain-containing protein</fullName>
    </recommendedName>
</protein>
<name>A0A4Y7JCR6_PAPSO</name>
<dbReference type="InterPro" id="IPR050796">
    <property type="entry name" value="SCF_F-box_component"/>
</dbReference>
<dbReference type="STRING" id="3469.A0A4Y7JCR6"/>
<dbReference type="PANTHER" id="PTHR31672:SF13">
    <property type="entry name" value="F-BOX PROTEIN CPR30-LIKE"/>
    <property type="match status" value="1"/>
</dbReference>
<reference evidence="2 3" key="1">
    <citation type="journal article" date="2018" name="Science">
        <title>The opium poppy genome and morphinan production.</title>
        <authorList>
            <person name="Guo L."/>
            <person name="Winzer T."/>
            <person name="Yang X."/>
            <person name="Li Y."/>
            <person name="Ning Z."/>
            <person name="He Z."/>
            <person name="Teodor R."/>
            <person name="Lu Y."/>
            <person name="Bowser T.A."/>
            <person name="Graham I.A."/>
            <person name="Ye K."/>
        </authorList>
    </citation>
    <scope>NUCLEOTIDE SEQUENCE [LARGE SCALE GENOMIC DNA]</scope>
    <source>
        <strain evidence="3">cv. HN1</strain>
        <tissue evidence="2">Leaves</tissue>
    </source>
</reference>
<dbReference type="Pfam" id="PF07734">
    <property type="entry name" value="FBA_1"/>
    <property type="match status" value="1"/>
</dbReference>